<evidence type="ECO:0000259" key="5">
    <source>
        <dbReference type="Pfam" id="PF04577"/>
    </source>
</evidence>
<dbReference type="AlphaFoldDB" id="A0AAD5QBM2"/>
<keyword evidence="2" id="KW-0378">Hydrolase</keyword>
<feature type="domain" description="Glycosyltransferase 61 catalytic" evidence="5">
    <location>
        <begin position="558"/>
        <end position="664"/>
    </location>
</feature>
<evidence type="ECO:0000313" key="6">
    <source>
        <dbReference type="EMBL" id="KAJ0406741.1"/>
    </source>
</evidence>
<dbReference type="Pfam" id="PF00149">
    <property type="entry name" value="Metallophos"/>
    <property type="match status" value="1"/>
</dbReference>
<evidence type="ECO:0000313" key="7">
    <source>
        <dbReference type="Proteomes" id="UP001209570"/>
    </source>
</evidence>
<feature type="signal peptide" evidence="3">
    <location>
        <begin position="1"/>
        <end position="20"/>
    </location>
</feature>
<sequence>MFDPVKMLSSLGLLVSLCSAETPGLRGADPIDATASVNFDTLLAPEDGARDGPVLSNSGRCQLAVDAAATSSLRLNCKANTIRFAGIGDWGEKSTNAGLNAVRDALHAAASSLDFIVSVGDNFYSNGVTSVSDGQWASTWVSRYGIGSKLTVPWFSILGNHDHKGNWKAQIDYSKATQPGSKYWVMPDRVYTVDVSDSSGKKLKLVMLDTEKMTSGDESWATKQITDASSEFALVFGHHHVFSAGGRGDNSNARMTRLNSLLQGANNKARASAAPTLSQTPSERRADVIREQCRRYRDYGIQDELRASKRSFCGSASRETSSYAVYHSKEAGLQGTVATNLWIDLQRAKVHRPIKNIARDGGNHDPRLLYSSVSVRCLCATPQDAQHGVPRVWYDLFARDPSANYTTCNATTLAAETANERQTRTVVNKQTNETQAVPLVRRIRQRAIMLARRDDHNPFFQISATLNAWLMLDVIGWRPETMQLVYMDDGFPSPVDELQKALLAPAHDVIPGRDLIGHVVRFDELFLAPFEFGGPMMRHLDDDEPCHANRLVSDFRRRALTALQVPLTKDDPKSCVITVITRRPYQGRMVQRKWRNEDFILDKMRELYANGTYQHGECVFQSVDFVLLPLREQMRIVVNSDVVIGMHGAGMVNVLWTRPGTLVVEIFPRNRRRWGYRNLCQFVGCEWHEFRGGNDVGKGDNGSDKVIAFPQWNRFFDPLFRATVAAMERLVEATV</sequence>
<dbReference type="Gene3D" id="3.60.21.10">
    <property type="match status" value="1"/>
</dbReference>
<proteinExistence type="predicted"/>
<keyword evidence="7" id="KW-1185">Reference proteome</keyword>
<dbReference type="Pfam" id="PF04577">
    <property type="entry name" value="Glyco_transf_61"/>
    <property type="match status" value="1"/>
</dbReference>
<dbReference type="InterPro" id="IPR051558">
    <property type="entry name" value="Metallophosphoesterase_PAP"/>
</dbReference>
<dbReference type="PANTHER" id="PTHR10161:SF14">
    <property type="entry name" value="TARTRATE-RESISTANT ACID PHOSPHATASE TYPE 5"/>
    <property type="match status" value="1"/>
</dbReference>
<evidence type="ECO:0000256" key="1">
    <source>
        <dbReference type="ARBA" id="ARBA00022729"/>
    </source>
</evidence>
<protein>
    <recommendedName>
        <fullName evidence="8">Calcineurin-like phosphoesterase domain-containing protein</fullName>
    </recommendedName>
</protein>
<feature type="domain" description="Calcineurin-like phosphoesterase" evidence="4">
    <location>
        <begin position="82"/>
        <end position="242"/>
    </location>
</feature>
<dbReference type="SUPFAM" id="SSF56300">
    <property type="entry name" value="Metallo-dependent phosphatases"/>
    <property type="match status" value="1"/>
</dbReference>
<gene>
    <name evidence="6" type="ORF">P43SY_004566</name>
</gene>
<feature type="chain" id="PRO_5042020796" description="Calcineurin-like phosphoesterase domain-containing protein" evidence="3">
    <location>
        <begin position="21"/>
        <end position="735"/>
    </location>
</feature>
<dbReference type="InterPro" id="IPR004843">
    <property type="entry name" value="Calcineurin-like_PHP"/>
</dbReference>
<evidence type="ECO:0000256" key="3">
    <source>
        <dbReference type="SAM" id="SignalP"/>
    </source>
</evidence>
<dbReference type="GO" id="GO:0016787">
    <property type="term" value="F:hydrolase activity"/>
    <property type="evidence" value="ECO:0007669"/>
    <property type="project" value="UniProtKB-KW"/>
</dbReference>
<name>A0AAD5QBM2_PYTIN</name>
<dbReference type="PANTHER" id="PTHR10161">
    <property type="entry name" value="TARTRATE-RESISTANT ACID PHOSPHATASE TYPE 5"/>
    <property type="match status" value="1"/>
</dbReference>
<evidence type="ECO:0000259" key="4">
    <source>
        <dbReference type="Pfam" id="PF00149"/>
    </source>
</evidence>
<comment type="caution">
    <text evidence="6">The sequence shown here is derived from an EMBL/GenBank/DDBJ whole genome shotgun (WGS) entry which is preliminary data.</text>
</comment>
<dbReference type="EMBL" id="JAKCXM010000029">
    <property type="protein sequence ID" value="KAJ0406741.1"/>
    <property type="molecule type" value="Genomic_DNA"/>
</dbReference>
<keyword evidence="1 3" id="KW-0732">Signal</keyword>
<organism evidence="6 7">
    <name type="scientific">Pythium insidiosum</name>
    <name type="common">Pythiosis disease agent</name>
    <dbReference type="NCBI Taxonomy" id="114742"/>
    <lineage>
        <taxon>Eukaryota</taxon>
        <taxon>Sar</taxon>
        <taxon>Stramenopiles</taxon>
        <taxon>Oomycota</taxon>
        <taxon>Peronosporomycetes</taxon>
        <taxon>Pythiales</taxon>
        <taxon>Pythiaceae</taxon>
        <taxon>Pythium</taxon>
    </lineage>
</organism>
<dbReference type="GO" id="GO:0016757">
    <property type="term" value="F:glycosyltransferase activity"/>
    <property type="evidence" value="ECO:0007669"/>
    <property type="project" value="InterPro"/>
</dbReference>
<evidence type="ECO:0000256" key="2">
    <source>
        <dbReference type="ARBA" id="ARBA00022801"/>
    </source>
</evidence>
<reference evidence="6" key="1">
    <citation type="submission" date="2021-12" db="EMBL/GenBank/DDBJ databases">
        <title>Prjna785345.</title>
        <authorList>
            <person name="Rujirawat T."/>
            <person name="Krajaejun T."/>
        </authorList>
    </citation>
    <scope>NUCLEOTIDE SEQUENCE</scope>
    <source>
        <strain evidence="6">Pi057C3</strain>
    </source>
</reference>
<evidence type="ECO:0008006" key="8">
    <source>
        <dbReference type="Google" id="ProtNLM"/>
    </source>
</evidence>
<dbReference type="Proteomes" id="UP001209570">
    <property type="component" value="Unassembled WGS sequence"/>
</dbReference>
<dbReference type="InterPro" id="IPR029052">
    <property type="entry name" value="Metallo-depent_PP-like"/>
</dbReference>
<dbReference type="InterPro" id="IPR049625">
    <property type="entry name" value="Glyco_transf_61_cat"/>
</dbReference>
<accession>A0AAD5QBM2</accession>